<name>A0ACC0XKB2_9ROSI</name>
<organism evidence="1 2">
    <name type="scientific">Pistacia integerrima</name>
    <dbReference type="NCBI Taxonomy" id="434235"/>
    <lineage>
        <taxon>Eukaryota</taxon>
        <taxon>Viridiplantae</taxon>
        <taxon>Streptophyta</taxon>
        <taxon>Embryophyta</taxon>
        <taxon>Tracheophyta</taxon>
        <taxon>Spermatophyta</taxon>
        <taxon>Magnoliopsida</taxon>
        <taxon>eudicotyledons</taxon>
        <taxon>Gunneridae</taxon>
        <taxon>Pentapetalae</taxon>
        <taxon>rosids</taxon>
        <taxon>malvids</taxon>
        <taxon>Sapindales</taxon>
        <taxon>Anacardiaceae</taxon>
        <taxon>Pistacia</taxon>
    </lineage>
</organism>
<gene>
    <name evidence="1" type="ORF">Pint_11753</name>
</gene>
<proteinExistence type="predicted"/>
<evidence type="ECO:0000313" key="2">
    <source>
        <dbReference type="Proteomes" id="UP001163603"/>
    </source>
</evidence>
<dbReference type="Proteomes" id="UP001163603">
    <property type="component" value="Chromosome 12"/>
</dbReference>
<comment type="caution">
    <text evidence="1">The sequence shown here is derived from an EMBL/GenBank/DDBJ whole genome shotgun (WGS) entry which is preliminary data.</text>
</comment>
<evidence type="ECO:0000313" key="1">
    <source>
        <dbReference type="EMBL" id="KAJ0018744.1"/>
    </source>
</evidence>
<keyword evidence="2" id="KW-1185">Reference proteome</keyword>
<sequence>MVFFVQFLVFSFVSAKQTNIITDQQALLALKAHITHDPSNLLATNWSTSTSVCNWIGIRSGARHHRVTFLDISSSNLTGIIPPQLGNLSFLTILGFQNNSFYGYLPDELAQLRRLKYLDFSYNNFNLQIPLWLASISLNEIKFSGTIPQSLGNLSSLQQLYLDYNQLSGSIPSSIFNISSLQLLSLYHNQLSGSFPSIFLNMPSLLYIDVGDNGLSGGLPEATFDYLP</sequence>
<protein>
    <submittedName>
        <fullName evidence="1">Uncharacterized protein</fullName>
    </submittedName>
</protein>
<reference evidence="2" key="1">
    <citation type="journal article" date="2023" name="G3 (Bethesda)">
        <title>Genome assembly and association tests identify interacting loci associated with vigor, precocity, and sex in interspecific pistachio rootstocks.</title>
        <authorList>
            <person name="Palmer W."/>
            <person name="Jacygrad E."/>
            <person name="Sagayaradj S."/>
            <person name="Cavanaugh K."/>
            <person name="Han R."/>
            <person name="Bertier L."/>
            <person name="Beede B."/>
            <person name="Kafkas S."/>
            <person name="Golino D."/>
            <person name="Preece J."/>
            <person name="Michelmore R."/>
        </authorList>
    </citation>
    <scope>NUCLEOTIDE SEQUENCE [LARGE SCALE GENOMIC DNA]</scope>
</reference>
<accession>A0ACC0XKB2</accession>
<dbReference type="EMBL" id="CM047747">
    <property type="protein sequence ID" value="KAJ0018744.1"/>
    <property type="molecule type" value="Genomic_DNA"/>
</dbReference>